<dbReference type="AlphaFoldDB" id="A0A3P3XSJ1"/>
<name>A0A3P3XSJ1_9SPIR</name>
<protein>
    <submittedName>
        <fullName evidence="2">Uncharacterized protein</fullName>
    </submittedName>
</protein>
<evidence type="ECO:0000313" key="2">
    <source>
        <dbReference type="EMBL" id="SLM19114.1"/>
    </source>
</evidence>
<evidence type="ECO:0000256" key="1">
    <source>
        <dbReference type="SAM" id="MobiDB-lite"/>
    </source>
</evidence>
<feature type="region of interest" description="Disordered" evidence="1">
    <location>
        <begin position="64"/>
        <end position="87"/>
    </location>
</feature>
<dbReference type="EMBL" id="FWDO01000005">
    <property type="protein sequence ID" value="SLM19114.1"/>
    <property type="molecule type" value="Genomic_DNA"/>
</dbReference>
<organism evidence="2">
    <name type="scientific">uncultured spirochete</name>
    <dbReference type="NCBI Taxonomy" id="156406"/>
    <lineage>
        <taxon>Bacteria</taxon>
        <taxon>Pseudomonadati</taxon>
        <taxon>Spirochaetota</taxon>
        <taxon>Spirochaetia</taxon>
        <taxon>Spirochaetales</taxon>
        <taxon>environmental samples</taxon>
    </lineage>
</organism>
<proteinExistence type="predicted"/>
<sequence>MNGMWVRSWDASVAPPAGAWIETMSVILIRKHGLVAPPAGAWIETTDATEWEIADIKSRPPRARGLKPVMVDGTKYDSSRAPRGRVD</sequence>
<feature type="compositionally biased region" description="Basic and acidic residues" evidence="1">
    <location>
        <begin position="74"/>
        <end position="87"/>
    </location>
</feature>
<gene>
    <name evidence="2" type="ORF">SPIRO4BDMA_50629</name>
</gene>
<reference evidence="2" key="1">
    <citation type="submission" date="2017-02" db="EMBL/GenBank/DDBJ databases">
        <authorList>
            <person name="Regsiter A."/>
            <person name="William W."/>
        </authorList>
    </citation>
    <scope>NUCLEOTIDE SEQUENCE</scope>
    <source>
        <strain evidence="2">BdmA 4</strain>
    </source>
</reference>
<accession>A0A3P3XSJ1</accession>